<sequence length="352" mass="41245">MDYNITYREKDKGWQYIISYKNDNGKWLQKSKQGFRTKKESKLAAEKRLEELKKTLNYQIIENDLSLEELHDIFIKDMSLYRSKNTLDTYTYSYHKFIELKDIKVEKIRTSDLQVCVAEMLRQGLKTSSINSYVKSLKQILKYYKKNYNEAYNIPTCNLILNKPILAKKRAMTQTEANLMLSEMKNKSQFYIVALLCLNLGLRRSEALGVTIYDIDEINMLVKIDKQWIQLKTGGWGFSETKNKKARFVPISSFTLKEIKEYVDTNPVQIDGRIINHTGLYLSQYMNVELKKYNITIHELRHTYVTFLISQGVDYTTVADLIGDTVEQVYKTYSHVTNDSLKKAKSIIQNNL</sequence>
<dbReference type="AlphaFoldDB" id="A0A316M7U8"/>
<evidence type="ECO:0000256" key="2">
    <source>
        <dbReference type="ARBA" id="ARBA00023125"/>
    </source>
</evidence>
<feature type="domain" description="Tyr recombinase" evidence="5">
    <location>
        <begin position="167"/>
        <end position="346"/>
    </location>
</feature>
<evidence type="ECO:0000256" key="3">
    <source>
        <dbReference type="ARBA" id="ARBA00023172"/>
    </source>
</evidence>
<keyword evidence="2 4" id="KW-0238">DNA-binding</keyword>
<evidence type="ECO:0000313" key="7">
    <source>
        <dbReference type="EMBL" id="PWL54602.1"/>
    </source>
</evidence>
<reference evidence="7 8" key="1">
    <citation type="submission" date="2018-03" db="EMBL/GenBank/DDBJ databases">
        <title>The uncultured portion of the human microbiome is neutrally assembled.</title>
        <authorList>
            <person name="Jeraldo P."/>
            <person name="Boardman L."/>
            <person name="White B.A."/>
            <person name="Nelson H."/>
            <person name="Goldenfeld N."/>
            <person name="Chia N."/>
        </authorList>
    </citation>
    <scope>NUCLEOTIDE SEQUENCE [LARGE SCALE GENOMIC DNA]</scope>
    <source>
        <strain evidence="7">CIM:MAG 903</strain>
    </source>
</reference>
<keyword evidence="3" id="KW-0233">DNA recombination</keyword>
<gene>
    <name evidence="7" type="ORF">DBY38_03645</name>
</gene>
<dbReference type="Pfam" id="PF00589">
    <property type="entry name" value="Phage_integrase"/>
    <property type="match status" value="1"/>
</dbReference>
<dbReference type="InterPro" id="IPR028259">
    <property type="entry name" value="AP2-like_int_N"/>
</dbReference>
<protein>
    <submittedName>
        <fullName evidence="7">Site-specific integrase</fullName>
    </submittedName>
</protein>
<dbReference type="InterPro" id="IPR002104">
    <property type="entry name" value="Integrase_catalytic"/>
</dbReference>
<dbReference type="InterPro" id="IPR011010">
    <property type="entry name" value="DNA_brk_join_enz"/>
</dbReference>
<comment type="caution">
    <text evidence="7">The sequence shown here is derived from an EMBL/GenBank/DDBJ whole genome shotgun (WGS) entry which is preliminary data.</text>
</comment>
<dbReference type="EMBL" id="QAMZ01000019">
    <property type="protein sequence ID" value="PWL54602.1"/>
    <property type="molecule type" value="Genomic_DNA"/>
</dbReference>
<proteinExistence type="inferred from homology"/>
<evidence type="ECO:0000256" key="4">
    <source>
        <dbReference type="PROSITE-ProRule" id="PRU01248"/>
    </source>
</evidence>
<name>A0A316M7U8_9CLOT</name>
<comment type="similarity">
    <text evidence="1">Belongs to the 'phage' integrase family.</text>
</comment>
<dbReference type="Proteomes" id="UP000246114">
    <property type="component" value="Unassembled WGS sequence"/>
</dbReference>
<evidence type="ECO:0000259" key="5">
    <source>
        <dbReference type="PROSITE" id="PS51898"/>
    </source>
</evidence>
<evidence type="ECO:0000259" key="6">
    <source>
        <dbReference type="PROSITE" id="PS51900"/>
    </source>
</evidence>
<dbReference type="RefSeq" id="WP_178312267.1">
    <property type="nucleotide sequence ID" value="NZ_JACATM010000032.1"/>
</dbReference>
<dbReference type="GO" id="GO:0006310">
    <property type="term" value="P:DNA recombination"/>
    <property type="evidence" value="ECO:0007669"/>
    <property type="project" value="UniProtKB-KW"/>
</dbReference>
<dbReference type="PANTHER" id="PTHR30349:SF41">
    <property type="entry name" value="INTEGRASE_RECOMBINASE PROTEIN MJ0367-RELATED"/>
    <property type="match status" value="1"/>
</dbReference>
<evidence type="ECO:0000256" key="1">
    <source>
        <dbReference type="ARBA" id="ARBA00008857"/>
    </source>
</evidence>
<dbReference type="Pfam" id="PF14657">
    <property type="entry name" value="Arm-DNA-bind_4"/>
    <property type="match status" value="1"/>
</dbReference>
<dbReference type="InterPro" id="IPR010998">
    <property type="entry name" value="Integrase_recombinase_N"/>
</dbReference>
<dbReference type="InterPro" id="IPR050090">
    <property type="entry name" value="Tyrosine_recombinase_XerCD"/>
</dbReference>
<dbReference type="PROSITE" id="PS51898">
    <property type="entry name" value="TYR_RECOMBINASE"/>
    <property type="match status" value="1"/>
</dbReference>
<dbReference type="Gene3D" id="1.10.150.130">
    <property type="match status" value="1"/>
</dbReference>
<accession>A0A316M7U8</accession>
<dbReference type="InterPro" id="IPR013762">
    <property type="entry name" value="Integrase-like_cat_sf"/>
</dbReference>
<organism evidence="7 8">
    <name type="scientific">Clostridium cadaveris</name>
    <dbReference type="NCBI Taxonomy" id="1529"/>
    <lineage>
        <taxon>Bacteria</taxon>
        <taxon>Bacillati</taxon>
        <taxon>Bacillota</taxon>
        <taxon>Clostridia</taxon>
        <taxon>Eubacteriales</taxon>
        <taxon>Clostridiaceae</taxon>
        <taxon>Clostridium</taxon>
    </lineage>
</organism>
<dbReference type="Gene3D" id="1.10.443.10">
    <property type="entry name" value="Intergrase catalytic core"/>
    <property type="match status" value="1"/>
</dbReference>
<dbReference type="PROSITE" id="PS51900">
    <property type="entry name" value="CB"/>
    <property type="match status" value="1"/>
</dbReference>
<dbReference type="InterPro" id="IPR044068">
    <property type="entry name" value="CB"/>
</dbReference>
<evidence type="ECO:0000313" key="8">
    <source>
        <dbReference type="Proteomes" id="UP000246114"/>
    </source>
</evidence>
<feature type="domain" description="Core-binding (CB)" evidence="6">
    <location>
        <begin position="65"/>
        <end position="145"/>
    </location>
</feature>
<dbReference type="PANTHER" id="PTHR30349">
    <property type="entry name" value="PHAGE INTEGRASE-RELATED"/>
    <property type="match status" value="1"/>
</dbReference>
<dbReference type="SUPFAM" id="SSF56349">
    <property type="entry name" value="DNA breaking-rejoining enzymes"/>
    <property type="match status" value="1"/>
</dbReference>
<dbReference type="CDD" id="cd01189">
    <property type="entry name" value="INT_ICEBs1_C_like"/>
    <property type="match status" value="1"/>
</dbReference>
<dbReference type="GO" id="GO:0015074">
    <property type="term" value="P:DNA integration"/>
    <property type="evidence" value="ECO:0007669"/>
    <property type="project" value="InterPro"/>
</dbReference>
<dbReference type="GO" id="GO:0003677">
    <property type="term" value="F:DNA binding"/>
    <property type="evidence" value="ECO:0007669"/>
    <property type="project" value="UniProtKB-UniRule"/>
</dbReference>